<evidence type="ECO:0000256" key="4">
    <source>
        <dbReference type="ARBA" id="ARBA00022553"/>
    </source>
</evidence>
<dbReference type="SMART" id="SM00900">
    <property type="entry name" value="FMN_bind"/>
    <property type="match status" value="3"/>
</dbReference>
<evidence type="ECO:0000256" key="14">
    <source>
        <dbReference type="ARBA" id="ARBA00023136"/>
    </source>
</evidence>
<dbReference type="GO" id="GO:0016655">
    <property type="term" value="F:oxidoreductase activity, acting on NAD(P)H, quinone or similar compound as acceptor"/>
    <property type="evidence" value="ECO:0007669"/>
    <property type="project" value="InterPro"/>
</dbReference>
<keyword evidence="14" id="KW-0472">Membrane</keyword>
<keyword evidence="13" id="KW-0830">Ubiquinone</keyword>
<dbReference type="InterPro" id="IPR010204">
    <property type="entry name" value="NqrC"/>
</dbReference>
<feature type="domain" description="FMN-binding" evidence="16">
    <location>
        <begin position="256"/>
        <end position="346"/>
    </location>
</feature>
<keyword evidence="11" id="KW-0915">Sodium</keyword>
<dbReference type="GO" id="GO:0016020">
    <property type="term" value="C:membrane"/>
    <property type="evidence" value="ECO:0007669"/>
    <property type="project" value="InterPro"/>
</dbReference>
<keyword evidence="18" id="KW-1185">Reference proteome</keyword>
<accession>A0A449BHV1</accession>
<evidence type="ECO:0000313" key="18">
    <source>
        <dbReference type="Proteomes" id="UP000290909"/>
    </source>
</evidence>
<keyword evidence="9" id="KW-1133">Transmembrane helix</keyword>
<gene>
    <name evidence="17" type="primary">nqrC</name>
    <name evidence="17" type="ORF">NCTC10172_00030</name>
</gene>
<dbReference type="EC" id="1.6.5.-" evidence="17"/>
<evidence type="ECO:0000256" key="2">
    <source>
        <dbReference type="ARBA" id="ARBA00022475"/>
    </source>
</evidence>
<evidence type="ECO:0000256" key="1">
    <source>
        <dbReference type="ARBA" id="ARBA00022448"/>
    </source>
</evidence>
<dbReference type="Pfam" id="PF04205">
    <property type="entry name" value="FMN_bind"/>
    <property type="match status" value="3"/>
</dbReference>
<dbReference type="STRING" id="1408416.GCA_000702765_00611"/>
<evidence type="ECO:0000256" key="11">
    <source>
        <dbReference type="ARBA" id="ARBA00023053"/>
    </source>
</evidence>
<feature type="domain" description="FMN-binding" evidence="16">
    <location>
        <begin position="99"/>
        <end position="192"/>
    </location>
</feature>
<keyword evidence="8" id="KW-1278">Translocase</keyword>
<keyword evidence="6" id="KW-0288">FMN</keyword>
<evidence type="ECO:0000256" key="13">
    <source>
        <dbReference type="ARBA" id="ARBA00023075"/>
    </source>
</evidence>
<evidence type="ECO:0000256" key="8">
    <source>
        <dbReference type="ARBA" id="ARBA00022967"/>
    </source>
</evidence>
<name>A0A449BHV1_9MOLU</name>
<dbReference type="Proteomes" id="UP000290909">
    <property type="component" value="Chromosome"/>
</dbReference>
<evidence type="ECO:0000256" key="5">
    <source>
        <dbReference type="ARBA" id="ARBA00022630"/>
    </source>
</evidence>
<dbReference type="GO" id="GO:0010181">
    <property type="term" value="F:FMN binding"/>
    <property type="evidence" value="ECO:0007669"/>
    <property type="project" value="InterPro"/>
</dbReference>
<evidence type="ECO:0000256" key="10">
    <source>
        <dbReference type="ARBA" id="ARBA00023027"/>
    </source>
</evidence>
<keyword evidence="2" id="KW-1003">Cell membrane</keyword>
<dbReference type="PANTHER" id="PTHR37838">
    <property type="entry name" value="NA(+)-TRANSLOCATING NADH-QUINONE REDUCTASE SUBUNIT C"/>
    <property type="match status" value="1"/>
</dbReference>
<organism evidence="17 18">
    <name type="scientific">Acholeplasma hippikon</name>
    <dbReference type="NCBI Taxonomy" id="264636"/>
    <lineage>
        <taxon>Bacteria</taxon>
        <taxon>Bacillati</taxon>
        <taxon>Mycoplasmatota</taxon>
        <taxon>Mollicutes</taxon>
        <taxon>Acholeplasmatales</taxon>
        <taxon>Acholeplasmataceae</taxon>
        <taxon>Acholeplasma</taxon>
    </lineage>
</organism>
<keyword evidence="15" id="KW-0739">Sodium transport</keyword>
<evidence type="ECO:0000256" key="9">
    <source>
        <dbReference type="ARBA" id="ARBA00022989"/>
    </source>
</evidence>
<reference evidence="17 18" key="1">
    <citation type="submission" date="2019-01" db="EMBL/GenBank/DDBJ databases">
        <authorList>
            <consortium name="Pathogen Informatics"/>
        </authorList>
    </citation>
    <scope>NUCLEOTIDE SEQUENCE [LARGE SCALE GENOMIC DNA]</scope>
    <source>
        <strain evidence="17 18">NCTC10172</strain>
    </source>
</reference>
<evidence type="ECO:0000256" key="15">
    <source>
        <dbReference type="ARBA" id="ARBA00023201"/>
    </source>
</evidence>
<keyword evidence="3" id="KW-0997">Cell inner membrane</keyword>
<sequence length="669" mass="73101">MIKYIKMLSFVILMGAVSIGILIGADAITKDKIAKNGELTWKSAILTHHEVAYTDADFAEKFDASFVEDTKLAYDGSQDLTLYRNTETGAVSFRFKGNGLWDIIEGVISLESDFETILAITVTKQAETPGLGGVVAEKQYLDKYIGKKFDESIGIIITKNNTGKDNEVDAIVGATGTSNAFMGVLNTNYTLYKFTFTDSDALAPMKKAILTHNEIEFTNDNYLVKFNTEFTTRTKDDLTLYVAKSGNVSYQFTTEGLNGPITAVITLASDFQTIVKITVLSQAEGWGAAIQTDPTVLAAFEGKKFNPSIVIVTDPTQPNEVLDGFGGATTTKKKFAQGLNAAYITYYNAFSGETIEPEPEVDELAPVKQAILTNHGIEFTEENYQSLFDAEFTAESNNDLTIYKHTSGSISYAFETEGFKDAIKAVMTLESDFLTIKMVTVYEQGEARGSVIQSDPTILAKLVGKKFSTEIVLVPEESAKDNEVTLDGLANATTTRRLFIEGMNVAFHAHYNEFVKSAAIEKAILTNHGIAFTDENYKSLFDASFQRQEQDELTLYVHTSGTKSFYFVVEGLFSKIETVVTLASDFETISKISVIAQGEKWGATIQTNPDVLAAFEGKKFSPEISVVAEPVQPNEALDGFGGATTTKKRFVNGLNAAYAAYAEAFKGGN</sequence>
<dbReference type="RefSeq" id="WP_051658988.1">
    <property type="nucleotide sequence ID" value="NZ_LR215050.1"/>
</dbReference>
<keyword evidence="4" id="KW-0597">Phosphoprotein</keyword>
<proteinExistence type="predicted"/>
<dbReference type="GO" id="GO:0006814">
    <property type="term" value="P:sodium ion transport"/>
    <property type="evidence" value="ECO:0007669"/>
    <property type="project" value="UniProtKB-KW"/>
</dbReference>
<dbReference type="EMBL" id="LR215050">
    <property type="protein sequence ID" value="VEU82025.1"/>
    <property type="molecule type" value="Genomic_DNA"/>
</dbReference>
<keyword evidence="5" id="KW-0285">Flavoprotein</keyword>
<evidence type="ECO:0000313" key="17">
    <source>
        <dbReference type="EMBL" id="VEU82025.1"/>
    </source>
</evidence>
<keyword evidence="12" id="KW-0406">Ion transport</keyword>
<dbReference type="PANTHER" id="PTHR37838:SF1">
    <property type="entry name" value="NA(+)-TRANSLOCATING NADH-QUINONE REDUCTASE SUBUNIT C"/>
    <property type="match status" value="1"/>
</dbReference>
<keyword evidence="17" id="KW-0560">Oxidoreductase</keyword>
<feature type="domain" description="FMN-binding" evidence="16">
    <location>
        <begin position="571"/>
        <end position="661"/>
    </location>
</feature>
<evidence type="ECO:0000256" key="3">
    <source>
        <dbReference type="ARBA" id="ARBA00022519"/>
    </source>
</evidence>
<dbReference type="AlphaFoldDB" id="A0A449BHV1"/>
<keyword evidence="7" id="KW-0812">Transmembrane</keyword>
<dbReference type="InterPro" id="IPR007329">
    <property type="entry name" value="FMN-bd"/>
</dbReference>
<evidence type="ECO:0000259" key="16">
    <source>
        <dbReference type="SMART" id="SM00900"/>
    </source>
</evidence>
<keyword evidence="1" id="KW-0813">Transport</keyword>
<keyword evidence="10" id="KW-0520">NAD</keyword>
<dbReference type="KEGG" id="ahk:NCTC10172_00030"/>
<evidence type="ECO:0000256" key="7">
    <source>
        <dbReference type="ARBA" id="ARBA00022692"/>
    </source>
</evidence>
<protein>
    <submittedName>
        <fullName evidence="17">Na(+)-translocating NADH-quinone reductase subunit C</fullName>
        <ecNumber evidence="17">1.6.5.-</ecNumber>
    </submittedName>
</protein>
<evidence type="ECO:0000256" key="6">
    <source>
        <dbReference type="ARBA" id="ARBA00022643"/>
    </source>
</evidence>
<evidence type="ECO:0000256" key="12">
    <source>
        <dbReference type="ARBA" id="ARBA00023065"/>
    </source>
</evidence>